<gene>
    <name evidence="3" type="ORF">BRX40_12515</name>
    <name evidence="4" type="ORF">CA257_07295</name>
</gene>
<dbReference type="Pfam" id="PF00970">
    <property type="entry name" value="FAD_binding_6"/>
    <property type="match status" value="1"/>
</dbReference>
<dbReference type="InterPro" id="IPR001433">
    <property type="entry name" value="OxRdtase_FAD/NAD-bd"/>
</dbReference>
<keyword evidence="5" id="KW-1185">Reference proteome</keyword>
<sequence>MTGTSTTRSIDIRQAGRTIAVGDRQTILDAALDAAIAYPHGCRSGRCGGCKSRLVAGEVEMLPYTRFALTAEERAQGLILACRALPQANAQVAWLGEGEEGTGHTVRSVKAEVIAIDDATHDIKRVLLRIKGEPLAFTAGQYAQLSIAGAPTRDYSMANVPGGSELEFHIRRVPGGKTSERVATHLAVGDTVGLRGPFGSACLRECHTGPILAVAGGSGLAPVKAIVETALANGLRQPIHLYFGVRRRADLYLVDHFEHIAAAHSSLRFVPVLSHETGVGATRTGLVTDAIAADLPDFKGWKAYMAGPPAMIEAAGALVQARGLASGDIHADIFFTPAPILREGLLEASGDLTSCVSGKP</sequence>
<dbReference type="InterPro" id="IPR036010">
    <property type="entry name" value="2Fe-2S_ferredoxin-like_sf"/>
</dbReference>
<feature type="domain" description="FAD-binding FR-type" evidence="2">
    <location>
        <begin position="106"/>
        <end position="204"/>
    </location>
</feature>
<dbReference type="EMBL" id="CP018820">
    <property type="protein sequence ID" value="APR53141.1"/>
    <property type="molecule type" value="Genomic_DNA"/>
</dbReference>
<dbReference type="PROSITE" id="PS51085">
    <property type="entry name" value="2FE2S_FER_2"/>
    <property type="match status" value="1"/>
</dbReference>
<dbReference type="InterPro" id="IPR039261">
    <property type="entry name" value="FNR_nucleotide-bd"/>
</dbReference>
<evidence type="ECO:0000313" key="6">
    <source>
        <dbReference type="Proteomes" id="UP000286681"/>
    </source>
</evidence>
<accession>A0A1L6JB34</accession>
<dbReference type="SUPFAM" id="SSF52343">
    <property type="entry name" value="Ferredoxin reductase-like, C-terminal NADP-linked domain"/>
    <property type="match status" value="1"/>
</dbReference>
<proteinExistence type="predicted"/>
<dbReference type="AlphaFoldDB" id="A0A1L6JB34"/>
<dbReference type="GeneID" id="44133388"/>
<reference evidence="3" key="1">
    <citation type="submission" date="2016-12" db="EMBL/GenBank/DDBJ databases">
        <title>Whole genome sequencing of Sphingomonas koreensis.</title>
        <authorList>
            <person name="Conlan S."/>
            <person name="Thomas P.J."/>
            <person name="Mullikin J."/>
            <person name="Palmore T.N."/>
            <person name="Frank K.M."/>
            <person name="Segre J.A."/>
        </authorList>
    </citation>
    <scope>NUCLEOTIDE SEQUENCE</scope>
    <source>
        <strain evidence="3">ABOJV</strain>
    </source>
</reference>
<dbReference type="PANTHER" id="PTHR47354:SF5">
    <property type="entry name" value="PROTEIN RFBI"/>
    <property type="match status" value="1"/>
</dbReference>
<dbReference type="InterPro" id="IPR006058">
    <property type="entry name" value="2Fe2S_fd_BS"/>
</dbReference>
<dbReference type="InterPro" id="IPR008333">
    <property type="entry name" value="Cbr1-like_FAD-bd_dom"/>
</dbReference>
<dbReference type="InterPro" id="IPR001041">
    <property type="entry name" value="2Fe-2S_ferredoxin-type"/>
</dbReference>
<dbReference type="Gene3D" id="3.10.20.30">
    <property type="match status" value="1"/>
</dbReference>
<dbReference type="GO" id="GO:0051537">
    <property type="term" value="F:2 iron, 2 sulfur cluster binding"/>
    <property type="evidence" value="ECO:0007669"/>
    <property type="project" value="InterPro"/>
</dbReference>
<dbReference type="Pfam" id="PF00175">
    <property type="entry name" value="NAD_binding_1"/>
    <property type="match status" value="1"/>
</dbReference>
<dbReference type="OrthoDB" id="9786134at2"/>
<dbReference type="InterPro" id="IPR050415">
    <property type="entry name" value="MRET"/>
</dbReference>
<protein>
    <submittedName>
        <fullName evidence="3">Oxidoreductase</fullName>
    </submittedName>
</protein>
<dbReference type="Gene3D" id="2.40.30.10">
    <property type="entry name" value="Translation factors"/>
    <property type="match status" value="1"/>
</dbReference>
<dbReference type="RefSeq" id="WP_075151813.1">
    <property type="nucleotide sequence ID" value="NZ_CP018820.1"/>
</dbReference>
<dbReference type="PROSITE" id="PS00197">
    <property type="entry name" value="2FE2S_FER_1"/>
    <property type="match status" value="1"/>
</dbReference>
<reference evidence="4 6" key="3">
    <citation type="submission" date="2018-07" db="EMBL/GenBank/DDBJ databases">
        <title>Genomic and Epidemiologic Investigation of an Indolent Hospital Outbreak.</title>
        <authorList>
            <person name="Johnson R.C."/>
            <person name="Deming C."/>
            <person name="Conlan S."/>
            <person name="Zellmer C.J."/>
            <person name="Michelin A.V."/>
            <person name="Lee-Lin S."/>
            <person name="Thomas P.J."/>
            <person name="Park M."/>
            <person name="Weingarten R.A."/>
            <person name="Less J."/>
            <person name="Dekker J.P."/>
            <person name="Frank K.M."/>
            <person name="Musser K.A."/>
            <person name="Mcquiston J.R."/>
            <person name="Henderson D.K."/>
            <person name="Lau A.F."/>
            <person name="Palmore T.N."/>
            <person name="Segre J.A."/>
        </authorList>
    </citation>
    <scope>NUCLEOTIDE SEQUENCE [LARGE SCALE GENOMIC DNA]</scope>
    <source>
        <strain evidence="4 6">SK-NIH.Env10_0317</strain>
    </source>
</reference>
<feature type="domain" description="2Fe-2S ferredoxin-type" evidence="1">
    <location>
        <begin position="8"/>
        <end position="98"/>
    </location>
</feature>
<dbReference type="EMBL" id="QQWO01000005">
    <property type="protein sequence ID" value="RSV04717.1"/>
    <property type="molecule type" value="Genomic_DNA"/>
</dbReference>
<dbReference type="SUPFAM" id="SSF54292">
    <property type="entry name" value="2Fe-2S ferredoxin-like"/>
    <property type="match status" value="1"/>
</dbReference>
<dbReference type="Gene3D" id="3.40.50.80">
    <property type="entry name" value="Nucleotide-binding domain of ferredoxin-NADP reductase (FNR) module"/>
    <property type="match status" value="1"/>
</dbReference>
<dbReference type="CDD" id="cd06187">
    <property type="entry name" value="O2ase_reductase_like"/>
    <property type="match status" value="1"/>
</dbReference>
<dbReference type="KEGG" id="skr:BRX40_12515"/>
<dbReference type="PROSITE" id="PS51384">
    <property type="entry name" value="FAD_FR"/>
    <property type="match status" value="1"/>
</dbReference>
<evidence type="ECO:0000313" key="3">
    <source>
        <dbReference type="EMBL" id="APR53141.1"/>
    </source>
</evidence>
<organism evidence="3 5">
    <name type="scientific">Sphingomonas koreensis</name>
    <dbReference type="NCBI Taxonomy" id="93064"/>
    <lineage>
        <taxon>Bacteria</taxon>
        <taxon>Pseudomonadati</taxon>
        <taxon>Pseudomonadota</taxon>
        <taxon>Alphaproteobacteria</taxon>
        <taxon>Sphingomonadales</taxon>
        <taxon>Sphingomonadaceae</taxon>
        <taxon>Sphingomonas</taxon>
    </lineage>
</organism>
<evidence type="ECO:0000313" key="4">
    <source>
        <dbReference type="EMBL" id="RSV04717.1"/>
    </source>
</evidence>
<dbReference type="PRINTS" id="PR00410">
    <property type="entry name" value="PHEHYDRXLASE"/>
</dbReference>
<evidence type="ECO:0000259" key="1">
    <source>
        <dbReference type="PROSITE" id="PS51085"/>
    </source>
</evidence>
<evidence type="ECO:0000313" key="5">
    <source>
        <dbReference type="Proteomes" id="UP000185161"/>
    </source>
</evidence>
<dbReference type="InterPro" id="IPR017927">
    <property type="entry name" value="FAD-bd_FR_type"/>
</dbReference>
<dbReference type="InterPro" id="IPR017938">
    <property type="entry name" value="Riboflavin_synthase-like_b-brl"/>
</dbReference>
<dbReference type="GO" id="GO:0016491">
    <property type="term" value="F:oxidoreductase activity"/>
    <property type="evidence" value="ECO:0007669"/>
    <property type="project" value="InterPro"/>
</dbReference>
<reference evidence="5" key="2">
    <citation type="submission" date="2016-12" db="EMBL/GenBank/DDBJ databases">
        <title>Whole genome sequencing of Sphingomonas sp. ABOJV.</title>
        <authorList>
            <person name="Conlan S."/>
            <person name="Thomas P.J."/>
            <person name="Mullikin J."/>
            <person name="Palmore T.N."/>
            <person name="Frank K.M."/>
            <person name="Segre J.A."/>
        </authorList>
    </citation>
    <scope>NUCLEOTIDE SEQUENCE [LARGE SCALE GENOMIC DNA]</scope>
    <source>
        <strain evidence="5">ABOJV</strain>
    </source>
</reference>
<evidence type="ECO:0000259" key="2">
    <source>
        <dbReference type="PROSITE" id="PS51384"/>
    </source>
</evidence>
<dbReference type="Proteomes" id="UP000185161">
    <property type="component" value="Chromosome"/>
</dbReference>
<dbReference type="SUPFAM" id="SSF63380">
    <property type="entry name" value="Riboflavin synthase domain-like"/>
    <property type="match status" value="1"/>
</dbReference>
<name>A0A1L6JB34_9SPHN</name>
<dbReference type="Pfam" id="PF00111">
    <property type="entry name" value="Fer2"/>
    <property type="match status" value="1"/>
</dbReference>
<dbReference type="CDD" id="cd00207">
    <property type="entry name" value="fer2"/>
    <property type="match status" value="1"/>
</dbReference>
<dbReference type="PANTHER" id="PTHR47354">
    <property type="entry name" value="NADH OXIDOREDUCTASE HCR"/>
    <property type="match status" value="1"/>
</dbReference>
<dbReference type="InterPro" id="IPR012675">
    <property type="entry name" value="Beta-grasp_dom_sf"/>
</dbReference>
<dbReference type="STRING" id="93064.BRX40_12515"/>
<dbReference type="Proteomes" id="UP000286681">
    <property type="component" value="Unassembled WGS sequence"/>
</dbReference>